<keyword evidence="3" id="KW-1185">Reference proteome</keyword>
<evidence type="ECO:0000313" key="3">
    <source>
        <dbReference type="Proteomes" id="UP000095009"/>
    </source>
</evidence>
<dbReference type="EMBL" id="KV454409">
    <property type="protein sequence ID" value="ODQ65684.1"/>
    <property type="molecule type" value="Genomic_DNA"/>
</dbReference>
<dbReference type="GO" id="GO:0005739">
    <property type="term" value="C:mitochondrion"/>
    <property type="evidence" value="ECO:0007669"/>
    <property type="project" value="TreeGrafter"/>
</dbReference>
<reference evidence="2 3" key="1">
    <citation type="journal article" date="2016" name="Proc. Natl. Acad. Sci. U.S.A.">
        <title>Comparative genomics of biotechnologically important yeasts.</title>
        <authorList>
            <person name="Riley R."/>
            <person name="Haridas S."/>
            <person name="Wolfe K.H."/>
            <person name="Lopes M.R."/>
            <person name="Hittinger C.T."/>
            <person name="Goeker M."/>
            <person name="Salamov A.A."/>
            <person name="Wisecaver J.H."/>
            <person name="Long T.M."/>
            <person name="Calvey C.H."/>
            <person name="Aerts A.L."/>
            <person name="Barry K.W."/>
            <person name="Choi C."/>
            <person name="Clum A."/>
            <person name="Coughlan A.Y."/>
            <person name="Deshpande S."/>
            <person name="Douglass A.P."/>
            <person name="Hanson S.J."/>
            <person name="Klenk H.-P."/>
            <person name="LaButti K.M."/>
            <person name="Lapidus A."/>
            <person name="Lindquist E.A."/>
            <person name="Lipzen A.M."/>
            <person name="Meier-Kolthoff J.P."/>
            <person name="Ohm R.A."/>
            <person name="Otillar R.P."/>
            <person name="Pangilinan J.L."/>
            <person name="Peng Y."/>
            <person name="Rokas A."/>
            <person name="Rosa C.A."/>
            <person name="Scheuner C."/>
            <person name="Sibirny A.A."/>
            <person name="Slot J.C."/>
            <person name="Stielow J.B."/>
            <person name="Sun H."/>
            <person name="Kurtzman C.P."/>
            <person name="Blackwell M."/>
            <person name="Grigoriev I.V."/>
            <person name="Jeffries T.W."/>
        </authorList>
    </citation>
    <scope>NUCLEOTIDE SEQUENCE [LARGE SCALE GENOMIC DNA]</scope>
    <source>
        <strain evidence="2 3">DSM 6958</strain>
    </source>
</reference>
<feature type="domain" description="DML1/Misato tubulin" evidence="1">
    <location>
        <begin position="2"/>
        <end position="102"/>
    </location>
</feature>
<name>A0A1E3PKG7_9ASCO</name>
<proteinExistence type="predicted"/>
<dbReference type="PANTHER" id="PTHR13391:SF0">
    <property type="entry name" value="PROTEIN MISATO HOMOLOG 1"/>
    <property type="match status" value="1"/>
</dbReference>
<evidence type="ECO:0000313" key="2">
    <source>
        <dbReference type="EMBL" id="ODQ65684.1"/>
    </source>
</evidence>
<evidence type="ECO:0000259" key="1">
    <source>
        <dbReference type="Pfam" id="PF14881"/>
    </source>
</evidence>
<dbReference type="STRING" id="857566.A0A1E3PKG7"/>
<organism evidence="2 3">
    <name type="scientific">Nadsonia fulvescens var. elongata DSM 6958</name>
    <dbReference type="NCBI Taxonomy" id="857566"/>
    <lineage>
        <taxon>Eukaryota</taxon>
        <taxon>Fungi</taxon>
        <taxon>Dikarya</taxon>
        <taxon>Ascomycota</taxon>
        <taxon>Saccharomycotina</taxon>
        <taxon>Dipodascomycetes</taxon>
        <taxon>Dipodascales</taxon>
        <taxon>Dipodascales incertae sedis</taxon>
        <taxon>Nadsonia</taxon>
    </lineage>
</organism>
<sequence>MVTDVDSAWGGFTADILINLRDEFLPKTTIFLWGLYNDETVNLTRRDELSRIRSTVELTQLSSLFIPISTPSLPVNFGFKFEKNSSWHVGAMQNIALESFSLLPTLSRSSYSMDYIADALSGGSNRNIVSSTIVAIEDSGIIDLTAPLFSSSKQTKSVHTFSKAGILRPPQSNNVGEDPQKISRKSALLWDRYFQSAFLQSDGTMERSLFELKCNIPYPTPNSYPNMIKPEDHTYSSLAVTTTPKKVFSDMTRFVSKFVRGDTREQLKNDTDELAREYEWSWESDEDSDYDY</sequence>
<dbReference type="GO" id="GO:0007005">
    <property type="term" value="P:mitochondrion organization"/>
    <property type="evidence" value="ECO:0007669"/>
    <property type="project" value="InterPro"/>
</dbReference>
<dbReference type="InterPro" id="IPR049942">
    <property type="entry name" value="DML1/Misato"/>
</dbReference>
<dbReference type="InterPro" id="IPR029209">
    <property type="entry name" value="DML1/Misato_tubulin"/>
</dbReference>
<protein>
    <recommendedName>
        <fullName evidence="1">DML1/Misato tubulin domain-containing protein</fullName>
    </recommendedName>
</protein>
<dbReference type="AlphaFoldDB" id="A0A1E3PKG7"/>
<accession>A0A1E3PKG7</accession>
<dbReference type="PANTHER" id="PTHR13391">
    <property type="entry name" value="MITOCHONDRIAL DISTRIBUTION REGULATOR MISATO"/>
    <property type="match status" value="1"/>
</dbReference>
<dbReference type="OrthoDB" id="271881at2759"/>
<gene>
    <name evidence="2" type="ORF">NADFUDRAFT_82674</name>
</gene>
<dbReference type="Proteomes" id="UP000095009">
    <property type="component" value="Unassembled WGS sequence"/>
</dbReference>
<dbReference type="Pfam" id="PF14881">
    <property type="entry name" value="Tubulin_3"/>
    <property type="match status" value="1"/>
</dbReference>